<dbReference type="OrthoDB" id="8914038at2"/>
<keyword evidence="1" id="KW-1133">Transmembrane helix</keyword>
<dbReference type="AlphaFoldDB" id="A0A4R3M6M5"/>
<accession>A0A4R3M6M5</accession>
<feature type="transmembrane region" description="Helical" evidence="1">
    <location>
        <begin position="214"/>
        <end position="240"/>
    </location>
</feature>
<feature type="transmembrane region" description="Helical" evidence="1">
    <location>
        <begin position="169"/>
        <end position="185"/>
    </location>
</feature>
<feature type="transmembrane region" description="Helical" evidence="1">
    <location>
        <begin position="51"/>
        <end position="73"/>
    </location>
</feature>
<sequence length="613" mass="66633">MRIVKNTDIDISESKGSERLLLIFCAVSTTFILGWLLKYSRYGFDFTDEGYYLVWISNPFMYGWSTTQFGFLYHPLYWLLNGNIAALRQVNILITFCLAWFLVYVLFKKLAPSGSSKAQRLILSAGFATASLVFVVPWLPTPSYNSLALQALLVVGTGLLLAESTATRSSVVGWIVIGVGGWLGFMAKPSTAAALGVCVGLYALLAGKLNARLAFLSLVSAFLLLVLSAFIIDGSIAGFIARLKMGAELAALSGAGYSFDQIMRVDDFQLTSSERPFLIFMAVFSFFAAYFLGMARQSIRIVGFALSSVLFIAVIVFVLGVKPTSLHFGQFSGLTFWAVPFSALALALLSSRQKLFSDVPVSHWVLALAFLVFPYVYVFGSNGNYWQWASPAAIFWVLLGLIVIASLVPNKITFAMLVPLVGATQVIVTLLLQAGFNAPYRQPQALRLNSHLIDVGMPDSFLMFSEGYANYINDAIESAKLGGFVSGTPVIDFTGQSPGLLYALRAINVGYPWIAGGYPGSANVAKRVLRHLPCAKVVDAWLLLEPNGPRAISTDLLDDFGVSVPTHYKVVATWKTAKGAGGYPEQRIQQLAKPIGPREVALQACDAVRGHGR</sequence>
<feature type="transmembrane region" description="Helical" evidence="1">
    <location>
        <begin position="414"/>
        <end position="436"/>
    </location>
</feature>
<organism evidence="2 3">
    <name type="scientific">Paralcaligenes ureilyticus</name>
    <dbReference type="NCBI Taxonomy" id="627131"/>
    <lineage>
        <taxon>Bacteria</taxon>
        <taxon>Pseudomonadati</taxon>
        <taxon>Pseudomonadota</taxon>
        <taxon>Betaproteobacteria</taxon>
        <taxon>Burkholderiales</taxon>
        <taxon>Alcaligenaceae</taxon>
        <taxon>Paralcaligenes</taxon>
    </lineage>
</organism>
<proteinExistence type="predicted"/>
<evidence type="ECO:0000313" key="2">
    <source>
        <dbReference type="EMBL" id="TCT09064.1"/>
    </source>
</evidence>
<reference evidence="2 3" key="1">
    <citation type="submission" date="2019-03" db="EMBL/GenBank/DDBJ databases">
        <title>Genomic Encyclopedia of Type Strains, Phase IV (KMG-IV): sequencing the most valuable type-strain genomes for metagenomic binning, comparative biology and taxonomic classification.</title>
        <authorList>
            <person name="Goeker M."/>
        </authorList>
    </citation>
    <scope>NUCLEOTIDE SEQUENCE [LARGE SCALE GENOMIC DNA]</scope>
    <source>
        <strain evidence="2 3">DSM 24591</strain>
    </source>
</reference>
<dbReference type="Proteomes" id="UP000295525">
    <property type="component" value="Unassembled WGS sequence"/>
</dbReference>
<gene>
    <name evidence="2" type="ORF">EDC26_104224</name>
</gene>
<feature type="transmembrane region" description="Helical" evidence="1">
    <location>
        <begin position="327"/>
        <end position="349"/>
    </location>
</feature>
<evidence type="ECO:0008006" key="4">
    <source>
        <dbReference type="Google" id="ProtNLM"/>
    </source>
</evidence>
<feature type="transmembrane region" description="Helical" evidence="1">
    <location>
        <begin position="85"/>
        <end position="107"/>
    </location>
</feature>
<feature type="transmembrane region" description="Helical" evidence="1">
    <location>
        <begin position="20"/>
        <end position="39"/>
    </location>
</feature>
<comment type="caution">
    <text evidence="2">The sequence shown here is derived from an EMBL/GenBank/DDBJ whole genome shotgun (WGS) entry which is preliminary data.</text>
</comment>
<keyword evidence="1" id="KW-0472">Membrane</keyword>
<evidence type="ECO:0000313" key="3">
    <source>
        <dbReference type="Proteomes" id="UP000295525"/>
    </source>
</evidence>
<feature type="transmembrane region" description="Helical" evidence="1">
    <location>
        <begin position="301"/>
        <end position="321"/>
    </location>
</feature>
<evidence type="ECO:0000256" key="1">
    <source>
        <dbReference type="SAM" id="Phobius"/>
    </source>
</evidence>
<name>A0A4R3M6M5_9BURK</name>
<dbReference type="EMBL" id="SMAJ01000004">
    <property type="protein sequence ID" value="TCT09064.1"/>
    <property type="molecule type" value="Genomic_DNA"/>
</dbReference>
<feature type="transmembrane region" description="Helical" evidence="1">
    <location>
        <begin position="385"/>
        <end position="407"/>
    </location>
</feature>
<feature type="transmembrane region" description="Helical" evidence="1">
    <location>
        <begin position="361"/>
        <end position="379"/>
    </location>
</feature>
<protein>
    <recommendedName>
        <fullName evidence="4">4-amino-4-deoxy-L-arabinose transferase-like glycosyltransferase</fullName>
    </recommendedName>
</protein>
<feature type="transmembrane region" description="Helical" evidence="1">
    <location>
        <begin position="119"/>
        <end position="138"/>
    </location>
</feature>
<feature type="transmembrane region" description="Helical" evidence="1">
    <location>
        <begin position="277"/>
        <end position="294"/>
    </location>
</feature>
<keyword evidence="3" id="KW-1185">Reference proteome</keyword>
<keyword evidence="1" id="KW-0812">Transmembrane</keyword>
<feature type="transmembrane region" description="Helical" evidence="1">
    <location>
        <begin position="191"/>
        <end position="207"/>
    </location>
</feature>
<dbReference type="RefSeq" id="WP_132581247.1">
    <property type="nucleotide sequence ID" value="NZ_SMAJ01000004.1"/>
</dbReference>
<feature type="transmembrane region" description="Helical" evidence="1">
    <location>
        <begin position="144"/>
        <end position="162"/>
    </location>
</feature>